<reference evidence="1 2" key="1">
    <citation type="submission" date="2017-04" db="EMBL/GenBank/DDBJ databases">
        <authorList>
            <person name="Afonso C.L."/>
            <person name="Miller P.J."/>
            <person name="Scott M.A."/>
            <person name="Spackman E."/>
            <person name="Goraichik I."/>
            <person name="Dimitrov K.M."/>
            <person name="Suarez D.L."/>
            <person name="Swayne D.E."/>
        </authorList>
    </citation>
    <scope>NUCLEOTIDE SEQUENCE [LARGE SCALE GENOMIC DNA]</scope>
    <source>
        <strain evidence="1 2">DSM 13146</strain>
    </source>
</reference>
<organism evidence="1 2">
    <name type="scientific">Desulfacinum hydrothermale DSM 13146</name>
    <dbReference type="NCBI Taxonomy" id="1121390"/>
    <lineage>
        <taxon>Bacteria</taxon>
        <taxon>Pseudomonadati</taxon>
        <taxon>Thermodesulfobacteriota</taxon>
        <taxon>Syntrophobacteria</taxon>
        <taxon>Syntrophobacterales</taxon>
        <taxon>Syntrophobacteraceae</taxon>
        <taxon>Desulfacinum</taxon>
    </lineage>
</organism>
<protein>
    <submittedName>
        <fullName evidence="1">Uncharacterized protein</fullName>
    </submittedName>
</protein>
<name>A0A1W1XT35_9BACT</name>
<proteinExistence type="predicted"/>
<dbReference type="AlphaFoldDB" id="A0A1W1XT35"/>
<evidence type="ECO:0000313" key="2">
    <source>
        <dbReference type="Proteomes" id="UP000192783"/>
    </source>
</evidence>
<sequence>MTHLCPSTDKRSHLHNRPIQWIPGIPQKVIYCFYMRNRDKNVIQAPYNFLLV</sequence>
<evidence type="ECO:0000313" key="1">
    <source>
        <dbReference type="EMBL" id="SMC27005.1"/>
    </source>
</evidence>
<dbReference type="Proteomes" id="UP000192783">
    <property type="component" value="Unassembled WGS sequence"/>
</dbReference>
<dbReference type="EMBL" id="FWXF01000019">
    <property type="protein sequence ID" value="SMC27005.1"/>
    <property type="molecule type" value="Genomic_DNA"/>
</dbReference>
<dbReference type="STRING" id="1121390.SAMN02746041_02840"/>
<gene>
    <name evidence="1" type="ORF">SAMN02746041_02840</name>
</gene>
<keyword evidence="2" id="KW-1185">Reference proteome</keyword>
<accession>A0A1W1XT35</accession>